<dbReference type="GO" id="GO:0006740">
    <property type="term" value="P:NADPH regeneration"/>
    <property type="evidence" value="ECO:0007669"/>
    <property type="project" value="TreeGrafter"/>
</dbReference>
<dbReference type="Gene3D" id="3.40.50.720">
    <property type="entry name" value="NAD(P)-binding Rossmann-like Domain"/>
    <property type="match status" value="1"/>
</dbReference>
<evidence type="ECO:0000259" key="2">
    <source>
        <dbReference type="Pfam" id="PF02894"/>
    </source>
</evidence>
<dbReference type="Gene3D" id="3.30.360.10">
    <property type="entry name" value="Dihydrodipicolinate Reductase, domain 2"/>
    <property type="match status" value="1"/>
</dbReference>
<dbReference type="InterPro" id="IPR036291">
    <property type="entry name" value="NAD(P)-bd_dom_sf"/>
</dbReference>
<proteinExistence type="predicted"/>
<feature type="domain" description="Gfo/Idh/MocA-like oxidoreductase N-terminal" evidence="1">
    <location>
        <begin position="5"/>
        <end position="124"/>
    </location>
</feature>
<organism evidence="3 4">
    <name type="scientific">Beauveria bassiana</name>
    <name type="common">White muscardine disease fungus</name>
    <name type="synonym">Tritirachium shiotae</name>
    <dbReference type="NCBI Taxonomy" id="176275"/>
    <lineage>
        <taxon>Eukaryota</taxon>
        <taxon>Fungi</taxon>
        <taxon>Dikarya</taxon>
        <taxon>Ascomycota</taxon>
        <taxon>Pezizomycotina</taxon>
        <taxon>Sordariomycetes</taxon>
        <taxon>Hypocreomycetidae</taxon>
        <taxon>Hypocreales</taxon>
        <taxon>Cordycipitaceae</taxon>
        <taxon>Beauveria</taxon>
    </lineage>
</organism>
<evidence type="ECO:0000313" key="4">
    <source>
        <dbReference type="Proteomes" id="UP000237441"/>
    </source>
</evidence>
<dbReference type="PANTHER" id="PTHR42840:SF5">
    <property type="entry name" value="NAD(P)-BINDING ROSSMANN-FOLD SUPERFAMILY PROTEIN"/>
    <property type="match status" value="1"/>
</dbReference>
<dbReference type="GO" id="GO:0016491">
    <property type="term" value="F:oxidoreductase activity"/>
    <property type="evidence" value="ECO:0007669"/>
    <property type="project" value="TreeGrafter"/>
</dbReference>
<evidence type="ECO:0000313" key="3">
    <source>
        <dbReference type="EMBL" id="PQK08391.1"/>
    </source>
</evidence>
<dbReference type="InterPro" id="IPR000683">
    <property type="entry name" value="Gfo/Idh/MocA-like_OxRdtase_N"/>
</dbReference>
<dbReference type="OrthoDB" id="64915at2759"/>
<feature type="domain" description="Gfo/Idh/MocA-like oxidoreductase C-terminal" evidence="2">
    <location>
        <begin position="173"/>
        <end position="378"/>
    </location>
</feature>
<comment type="caution">
    <text evidence="3">The sequence shown here is derived from an EMBL/GenBank/DDBJ whole genome shotgun (WGS) entry which is preliminary data.</text>
</comment>
<sequence>MAPIGIAIIGSGIFVKEQHIPAILQCELLSLKAIFSRSLHSASAAAAVLPPSASPPDLYAQDAGPGRALADVLARADITAVIVALPIPSQPAYVRAALVAGKHVLAEKPIAPDVAAARALIAYSTSDAVTRAGGAAAAAAAAPTLSIAENQRFFPRFTFALQEAAAAAAAAGERDLGRVTHFSVRVSDMVGTDGKYYKTAWRQAPSYQGGFLLDGGVHFAAGARMLLLLATNAGLGRTDTSSSSSVRADSRPARVSARTALVREHLPPVDSVAALVTTRGGATGTYQHSVGSTISAYEFEVAYEHGSVRVREGTVTVELSGREPVSRTFERASGVPEEVAAWAAGLRDGRPDPAQSPEEALADLEFIEKMIQSGEQDGKWLDYEFQ</sequence>
<reference evidence="3 4" key="1">
    <citation type="submission" date="2016-07" db="EMBL/GenBank/DDBJ databases">
        <title>Comparative genomics of the entomopathogenic fungus Beauveria bassiana.</title>
        <authorList>
            <person name="Valero Jimenez C.A."/>
            <person name="Zwaan B.J."/>
            <person name="Van Kan J.A."/>
            <person name="Takken W."/>
            <person name="Debets A.J."/>
            <person name="Schoustra S.E."/>
            <person name="Koenraadt C.J."/>
        </authorList>
    </citation>
    <scope>NUCLEOTIDE SEQUENCE [LARGE SCALE GENOMIC DNA]</scope>
    <source>
        <strain evidence="3 4">ARSEF 8028</strain>
    </source>
</reference>
<dbReference type="SUPFAM" id="SSF51735">
    <property type="entry name" value="NAD(P)-binding Rossmann-fold domains"/>
    <property type="match status" value="1"/>
</dbReference>
<dbReference type="GO" id="GO:0000166">
    <property type="term" value="F:nucleotide binding"/>
    <property type="evidence" value="ECO:0007669"/>
    <property type="project" value="InterPro"/>
</dbReference>
<protein>
    <submittedName>
        <fullName evidence="3">Uncharacterized protein</fullName>
    </submittedName>
</protein>
<dbReference type="Pfam" id="PF01408">
    <property type="entry name" value="GFO_IDH_MocA"/>
    <property type="match status" value="1"/>
</dbReference>
<dbReference type="AlphaFoldDB" id="A0A2S7XWV9"/>
<dbReference type="Proteomes" id="UP000237441">
    <property type="component" value="Unassembled WGS sequence"/>
</dbReference>
<dbReference type="SUPFAM" id="SSF55347">
    <property type="entry name" value="Glyceraldehyde-3-phosphate dehydrogenase-like, C-terminal domain"/>
    <property type="match status" value="1"/>
</dbReference>
<dbReference type="GO" id="GO:0005737">
    <property type="term" value="C:cytoplasm"/>
    <property type="evidence" value="ECO:0007669"/>
    <property type="project" value="TreeGrafter"/>
</dbReference>
<dbReference type="Pfam" id="PF02894">
    <property type="entry name" value="GFO_IDH_MocA_C"/>
    <property type="match status" value="1"/>
</dbReference>
<name>A0A2S7XWV9_BEABA</name>
<accession>A0A2S7XWV9</accession>
<dbReference type="EMBL" id="JRHA01000001">
    <property type="protein sequence ID" value="PQK08391.1"/>
    <property type="molecule type" value="Genomic_DNA"/>
</dbReference>
<dbReference type="PANTHER" id="PTHR42840">
    <property type="entry name" value="NAD(P)-BINDING ROSSMANN-FOLD SUPERFAMILY PROTEIN-RELATED"/>
    <property type="match status" value="1"/>
</dbReference>
<gene>
    <name evidence="3" type="ORF">BB8028_0001g04680</name>
</gene>
<dbReference type="InterPro" id="IPR004104">
    <property type="entry name" value="Gfo/Idh/MocA-like_OxRdtase_C"/>
</dbReference>
<evidence type="ECO:0000259" key="1">
    <source>
        <dbReference type="Pfam" id="PF01408"/>
    </source>
</evidence>